<evidence type="ECO:0000313" key="19">
    <source>
        <dbReference type="Proteomes" id="UP000472274"/>
    </source>
</evidence>
<evidence type="ECO:0000256" key="10">
    <source>
        <dbReference type="ARBA" id="ARBA00023140"/>
    </source>
</evidence>
<proteinExistence type="inferred from homology"/>
<comment type="subcellular location">
    <subcellularLocation>
        <location evidence="2">Peroxisome</location>
    </subcellularLocation>
</comment>
<evidence type="ECO:0000256" key="2">
    <source>
        <dbReference type="ARBA" id="ARBA00004275"/>
    </source>
</evidence>
<evidence type="ECO:0000256" key="8">
    <source>
        <dbReference type="ARBA" id="ARBA00023002"/>
    </source>
</evidence>
<feature type="binding site" evidence="13">
    <location>
        <position position="193"/>
    </location>
    <ligand>
        <name>FAD</name>
        <dbReference type="ChEBI" id="CHEBI:57692"/>
    </ligand>
</feature>
<dbReference type="GO" id="GO:0071949">
    <property type="term" value="F:FAD binding"/>
    <property type="evidence" value="ECO:0007669"/>
    <property type="project" value="InterPro"/>
</dbReference>
<dbReference type="GO" id="GO:0006699">
    <property type="term" value="P:bile acid biosynthetic process"/>
    <property type="evidence" value="ECO:0007669"/>
    <property type="project" value="Ensembl"/>
</dbReference>
<accession>A0A674IFX7</accession>
<evidence type="ECO:0000256" key="14">
    <source>
        <dbReference type="SAM" id="MobiDB-lite"/>
    </source>
</evidence>
<dbReference type="InParanoid" id="A0A674IFX7"/>
<evidence type="ECO:0000256" key="13">
    <source>
        <dbReference type="PIRSR" id="PIRSR000168-2"/>
    </source>
</evidence>
<evidence type="ECO:0000256" key="11">
    <source>
        <dbReference type="PIRNR" id="PIRNR000168"/>
    </source>
</evidence>
<evidence type="ECO:0000256" key="1">
    <source>
        <dbReference type="ARBA" id="ARBA00001974"/>
    </source>
</evidence>
<dbReference type="Pfam" id="PF22924">
    <property type="entry name" value="ACOX_C_alpha1"/>
    <property type="match status" value="1"/>
</dbReference>
<feature type="domain" description="Acyl-CoA oxidase C-terminal" evidence="15">
    <location>
        <begin position="491"/>
        <end position="657"/>
    </location>
</feature>
<dbReference type="GO" id="GO:0005777">
    <property type="term" value="C:peroxisome"/>
    <property type="evidence" value="ECO:0007669"/>
    <property type="project" value="UniProtKB-SubCell"/>
</dbReference>
<dbReference type="Gene3D" id="1.20.140.10">
    <property type="entry name" value="Butyryl-CoA Dehydrogenase, subunit A, domain 3"/>
    <property type="match status" value="2"/>
</dbReference>
<dbReference type="InterPro" id="IPR055060">
    <property type="entry name" value="ACOX_C_alpha1"/>
</dbReference>
<organism evidence="18 19">
    <name type="scientific">Terrapene triunguis</name>
    <name type="common">Three-toed box turtle</name>
    <dbReference type="NCBI Taxonomy" id="2587831"/>
    <lineage>
        <taxon>Eukaryota</taxon>
        <taxon>Metazoa</taxon>
        <taxon>Chordata</taxon>
        <taxon>Craniata</taxon>
        <taxon>Vertebrata</taxon>
        <taxon>Euteleostomi</taxon>
        <taxon>Archelosauria</taxon>
        <taxon>Testudinata</taxon>
        <taxon>Testudines</taxon>
        <taxon>Cryptodira</taxon>
        <taxon>Durocryptodira</taxon>
        <taxon>Testudinoidea</taxon>
        <taxon>Emydidae</taxon>
        <taxon>Terrapene</taxon>
    </lineage>
</organism>
<feature type="region of interest" description="Disordered" evidence="14">
    <location>
        <begin position="1"/>
        <end position="24"/>
    </location>
</feature>
<evidence type="ECO:0000313" key="18">
    <source>
        <dbReference type="Ensembl" id="ENSTMTP00000008351.1"/>
    </source>
</evidence>
<dbReference type="InterPro" id="IPR009100">
    <property type="entry name" value="AcylCoA_DH/oxidase_NM_dom_sf"/>
</dbReference>
<feature type="domain" description="Acyl-CoA oxidase C-alpha1" evidence="17">
    <location>
        <begin position="290"/>
        <end position="452"/>
    </location>
</feature>
<dbReference type="PIRSF" id="PIRSF000168">
    <property type="entry name" value="Acyl-CoA_oxidase"/>
    <property type="match status" value="1"/>
</dbReference>
<dbReference type="AlphaFoldDB" id="A0A674IFX7"/>
<dbReference type="FunFam" id="1.10.540.10:FF:000006">
    <property type="entry name" value="Acyl-coenzyme A oxidase"/>
    <property type="match status" value="1"/>
</dbReference>
<dbReference type="InterPro" id="IPR029320">
    <property type="entry name" value="Acyl-CoA_ox_N"/>
</dbReference>
<dbReference type="Gene3D" id="1.10.540.10">
    <property type="entry name" value="Acyl-CoA dehydrogenase/oxidase, N-terminal domain"/>
    <property type="match status" value="1"/>
</dbReference>
<feature type="domain" description="Acyl-coenzyme A oxidase N-terminal" evidence="16">
    <location>
        <begin position="32"/>
        <end position="148"/>
    </location>
</feature>
<evidence type="ECO:0000256" key="3">
    <source>
        <dbReference type="ARBA" id="ARBA00006288"/>
    </source>
</evidence>
<evidence type="ECO:0000256" key="7">
    <source>
        <dbReference type="ARBA" id="ARBA00022832"/>
    </source>
</evidence>
<keyword evidence="10" id="KW-0576">Peroxisome</keyword>
<keyword evidence="4" id="KW-0597">Phosphoprotein</keyword>
<evidence type="ECO:0000256" key="12">
    <source>
        <dbReference type="PIRSR" id="PIRSR000168-1"/>
    </source>
</evidence>
<feature type="compositionally biased region" description="Polar residues" evidence="14">
    <location>
        <begin position="1"/>
        <end position="16"/>
    </location>
</feature>
<reference evidence="18" key="1">
    <citation type="submission" date="2025-08" db="UniProtKB">
        <authorList>
            <consortium name="Ensembl"/>
        </authorList>
    </citation>
    <scope>IDENTIFICATION</scope>
</reference>
<keyword evidence="8" id="KW-0560">Oxidoreductase</keyword>
<evidence type="ECO:0000256" key="6">
    <source>
        <dbReference type="ARBA" id="ARBA00022827"/>
    </source>
</evidence>
<name>A0A674IFX7_9SAUR</name>
<dbReference type="GO" id="GO:0005504">
    <property type="term" value="F:fatty acid binding"/>
    <property type="evidence" value="ECO:0007669"/>
    <property type="project" value="TreeGrafter"/>
</dbReference>
<dbReference type="FunFam" id="1.20.140.10:FF:000007">
    <property type="entry name" value="Acyl-coenzyme A oxidase"/>
    <property type="match status" value="1"/>
</dbReference>
<evidence type="ECO:0000259" key="16">
    <source>
        <dbReference type="Pfam" id="PF14749"/>
    </source>
</evidence>
<evidence type="ECO:0000259" key="15">
    <source>
        <dbReference type="Pfam" id="PF01756"/>
    </source>
</evidence>
<feature type="active site" description="Proton acceptor" evidence="12">
    <location>
        <position position="437"/>
    </location>
</feature>
<sequence>MAQWNRSGYFRSSGSRDVNPDLDGERQTASFSVERLTAILDGGADNTRTRRAVEAVIHSDPGFSRENQYFQSQNERYETAVRKSVYLKEKMHQMGWTEDGPEIKYCYRALGGDLAFNVHRVFKNSILALGTDEQIAKWIPLADKYHIIGTYAQTELGHGTFLRGLETTAIFDISTQEFTLNTPKISAMKWWPGDLGRSATHAVVFAQLYIKGKCYGLHAFILQIRSLHDHSPAPGVIVGDIGPKMNFEHIDNGYLMLQNINIPRENMLSRFSQVLPDGTYMKQGSDKINYLTMIITRVQILWTEVIPMLLKACTIAIRYSVVRRQSKLNPGDPEAKILDYQTQQQKLLPLLATAYAFHFMNAYVNEFYNKGYTEIKQENFDSLPELHALTSGLKAIITEYCTAGAEVCLRACGGHGYSALSGLPFLYTKLAASCTYEGENTVLFLQTARFLVKCLAAVHSGQPIPPSAAYLYSVDSGKCQAWTKMDFLRPDIYGEAYRHRATRLLGNAATKLQALVQSGAEQHEAWNQCTVQLVQAAKAHCHYIVVKNFIDTVEKLRNEAEIQKIVKHLCDLFALHGIFSNTGEFLHAGYISGDQMDMVTASYLDLLAIIRNDAVPLVDAFDFTDESLNSALGSYDGHVYQRLYEWAQKSPTNQQVRTVGYCHGVWGSQGPAPSFPAIHRDSQPDGNTEGLLDNRNTVPSRACRYNQDPSARFLCGGQGAKTPNLGFPVSSPPAQNFKKPLQPTPSSPPRLLLSPLSSSPAKVSPGPTPLLAQVSSLK</sequence>
<dbReference type="GO" id="GO:0000038">
    <property type="term" value="P:very long-chain fatty acid metabolic process"/>
    <property type="evidence" value="ECO:0007669"/>
    <property type="project" value="TreeGrafter"/>
</dbReference>
<dbReference type="GO" id="GO:0033540">
    <property type="term" value="P:fatty acid beta-oxidation using acyl-CoA oxidase"/>
    <property type="evidence" value="ECO:0007669"/>
    <property type="project" value="Ensembl"/>
</dbReference>
<protein>
    <recommendedName>
        <fullName evidence="11">Acyl-coenzyme A oxidase</fullName>
    </recommendedName>
</protein>
<reference evidence="18" key="2">
    <citation type="submission" date="2025-09" db="UniProtKB">
        <authorList>
            <consortium name="Ensembl"/>
        </authorList>
    </citation>
    <scope>IDENTIFICATION</scope>
</reference>
<feature type="binding site" evidence="13">
    <location>
        <position position="154"/>
    </location>
    <ligand>
        <name>FAD</name>
        <dbReference type="ChEBI" id="CHEBI:57692"/>
    </ligand>
</feature>
<keyword evidence="9" id="KW-0443">Lipid metabolism</keyword>
<dbReference type="GO" id="GO:0005829">
    <property type="term" value="C:cytosol"/>
    <property type="evidence" value="ECO:0007669"/>
    <property type="project" value="Ensembl"/>
</dbReference>
<evidence type="ECO:0000256" key="5">
    <source>
        <dbReference type="ARBA" id="ARBA00022630"/>
    </source>
</evidence>
<dbReference type="Gene3D" id="2.40.110.10">
    <property type="entry name" value="Butyryl-CoA Dehydrogenase, subunit A, domain 2"/>
    <property type="match status" value="1"/>
</dbReference>
<dbReference type="Pfam" id="PF14749">
    <property type="entry name" value="Acyl-CoA_ox_N"/>
    <property type="match status" value="1"/>
</dbReference>
<comment type="cofactor">
    <cofactor evidence="1">
        <name>FAD</name>
        <dbReference type="ChEBI" id="CHEBI:57692"/>
    </cofactor>
</comment>
<dbReference type="GO" id="GO:0033791">
    <property type="term" value="F:3alpha,7alpha,12alpha-trihydroxy-5beta-cholestanoyl-CoA 24-hydroxylase activity"/>
    <property type="evidence" value="ECO:0007669"/>
    <property type="project" value="Ensembl"/>
</dbReference>
<dbReference type="SUPFAM" id="SSF47203">
    <property type="entry name" value="Acyl-CoA dehydrogenase C-terminal domain-like"/>
    <property type="match status" value="2"/>
</dbReference>
<dbReference type="Pfam" id="PF01756">
    <property type="entry name" value="ACOX"/>
    <property type="match status" value="1"/>
</dbReference>
<evidence type="ECO:0000259" key="17">
    <source>
        <dbReference type="Pfam" id="PF22924"/>
    </source>
</evidence>
<dbReference type="FunFam" id="2.40.110.10:FF:000003">
    <property type="entry name" value="Acyl-coenzyme A oxidase"/>
    <property type="match status" value="1"/>
</dbReference>
<dbReference type="InterPro" id="IPR046373">
    <property type="entry name" value="Acyl-CoA_Oxase/DH_mid-dom_sf"/>
</dbReference>
<keyword evidence="7" id="KW-0276">Fatty acid metabolism</keyword>
<comment type="similarity">
    <text evidence="3 11">Belongs to the acyl-CoA oxidase family.</text>
</comment>
<dbReference type="GeneTree" id="ENSGT00940000160985"/>
<dbReference type="InterPro" id="IPR037069">
    <property type="entry name" value="AcylCoA_DH/ox_N_sf"/>
</dbReference>
<dbReference type="InterPro" id="IPR012258">
    <property type="entry name" value="Acyl-CoA_oxidase"/>
</dbReference>
<dbReference type="Ensembl" id="ENSTMTT00000008633.1">
    <property type="protein sequence ID" value="ENSTMTP00000008351.1"/>
    <property type="gene ID" value="ENSTMTG00000006059.1"/>
</dbReference>
<keyword evidence="5 11" id="KW-0285">Flavoprotein</keyword>
<keyword evidence="19" id="KW-1185">Reference proteome</keyword>
<dbReference type="InterPro" id="IPR002655">
    <property type="entry name" value="Acyl-CoA_oxidase_C"/>
</dbReference>
<dbReference type="InterPro" id="IPR036250">
    <property type="entry name" value="AcylCo_DH-like_C"/>
</dbReference>
<dbReference type="GO" id="GO:0003997">
    <property type="term" value="F:acyl-CoA oxidase activity"/>
    <property type="evidence" value="ECO:0007669"/>
    <property type="project" value="InterPro"/>
</dbReference>
<feature type="compositionally biased region" description="Low complexity" evidence="14">
    <location>
        <begin position="749"/>
        <end position="765"/>
    </location>
</feature>
<dbReference type="GO" id="GO:0055088">
    <property type="term" value="P:lipid homeostasis"/>
    <property type="evidence" value="ECO:0007669"/>
    <property type="project" value="TreeGrafter"/>
</dbReference>
<dbReference type="SUPFAM" id="SSF56645">
    <property type="entry name" value="Acyl-CoA dehydrogenase NM domain-like"/>
    <property type="match status" value="1"/>
</dbReference>
<dbReference type="PANTHER" id="PTHR10909:SF344">
    <property type="entry name" value="PEROXISOMAL ACYL-COENZYME A OXIDASE 2"/>
    <property type="match status" value="1"/>
</dbReference>
<gene>
    <name evidence="18" type="primary">ACOX2</name>
</gene>
<dbReference type="PANTHER" id="PTHR10909">
    <property type="entry name" value="ELECTRON TRANSPORT OXIDOREDUCTASE"/>
    <property type="match status" value="1"/>
</dbReference>
<feature type="region of interest" description="Disordered" evidence="14">
    <location>
        <begin position="724"/>
        <end position="778"/>
    </location>
</feature>
<keyword evidence="6 11" id="KW-0274">FAD</keyword>
<evidence type="ECO:0000256" key="4">
    <source>
        <dbReference type="ARBA" id="ARBA00022553"/>
    </source>
</evidence>
<dbReference type="FunFam" id="1.20.140.10:FF:000005">
    <property type="entry name" value="Acyl-coenzyme A oxidase"/>
    <property type="match status" value="1"/>
</dbReference>
<evidence type="ECO:0000256" key="9">
    <source>
        <dbReference type="ARBA" id="ARBA00023098"/>
    </source>
</evidence>
<dbReference type="Proteomes" id="UP000472274">
    <property type="component" value="Unplaced"/>
</dbReference>